<dbReference type="AlphaFoldDB" id="A0A1C7MVQ9"/>
<evidence type="ECO:0000259" key="1">
    <source>
        <dbReference type="Pfam" id="PF16787"/>
    </source>
</evidence>
<evidence type="ECO:0000313" key="3">
    <source>
        <dbReference type="Proteomes" id="UP000093000"/>
    </source>
</evidence>
<gene>
    <name evidence="2" type="ORF">A0J61_11104</name>
</gene>
<dbReference type="SUPFAM" id="SSF56349">
    <property type="entry name" value="DNA breaking-rejoining enzymes"/>
    <property type="match status" value="1"/>
</dbReference>
<feature type="domain" description="Ndc10" evidence="1">
    <location>
        <begin position="46"/>
        <end position="325"/>
    </location>
</feature>
<dbReference type="InterPro" id="IPR031872">
    <property type="entry name" value="NDC10_II"/>
</dbReference>
<keyword evidence="3" id="KW-1185">Reference proteome</keyword>
<proteinExistence type="predicted"/>
<dbReference type="Pfam" id="PF16787">
    <property type="entry name" value="NDC10_II"/>
    <property type="match status" value="1"/>
</dbReference>
<accession>A0A1C7MVQ9</accession>
<dbReference type="InParanoid" id="A0A1C7MVQ9"/>
<dbReference type="EMBL" id="LUGH01001676">
    <property type="protein sequence ID" value="OBZ80847.1"/>
    <property type="molecule type" value="Genomic_DNA"/>
</dbReference>
<protein>
    <recommendedName>
        <fullName evidence="1">Ndc10 domain-containing protein</fullName>
    </recommendedName>
</protein>
<evidence type="ECO:0000313" key="2">
    <source>
        <dbReference type="EMBL" id="OBZ80847.1"/>
    </source>
</evidence>
<reference evidence="2 3" key="1">
    <citation type="submission" date="2016-03" db="EMBL/GenBank/DDBJ databases">
        <title>Choanephora cucurbitarum.</title>
        <authorList>
            <person name="Min B."/>
            <person name="Park H."/>
            <person name="Park J.-H."/>
            <person name="Shin H.-D."/>
            <person name="Choi I.-G."/>
        </authorList>
    </citation>
    <scope>NUCLEOTIDE SEQUENCE [LARGE SCALE GENOMIC DNA]</scope>
    <source>
        <strain evidence="2 3">KUS-F28377</strain>
    </source>
</reference>
<dbReference type="OrthoDB" id="2204095at2759"/>
<dbReference type="Gene3D" id="1.10.443.20">
    <property type="entry name" value="Centromere DNA-binding protein complex CBF3 subunit, domain 2"/>
    <property type="match status" value="1"/>
</dbReference>
<feature type="non-terminal residue" evidence="2">
    <location>
        <position position="325"/>
    </location>
</feature>
<dbReference type="InterPro" id="IPR038279">
    <property type="entry name" value="Ndc10_dom2_sf"/>
</dbReference>
<dbReference type="STRING" id="101091.A0A1C7MVQ9"/>
<organism evidence="2 3">
    <name type="scientific">Choanephora cucurbitarum</name>
    <dbReference type="NCBI Taxonomy" id="101091"/>
    <lineage>
        <taxon>Eukaryota</taxon>
        <taxon>Fungi</taxon>
        <taxon>Fungi incertae sedis</taxon>
        <taxon>Mucoromycota</taxon>
        <taxon>Mucoromycotina</taxon>
        <taxon>Mucoromycetes</taxon>
        <taxon>Mucorales</taxon>
        <taxon>Mucorineae</taxon>
        <taxon>Choanephoraceae</taxon>
        <taxon>Choanephoroideae</taxon>
        <taxon>Choanephora</taxon>
    </lineage>
</organism>
<name>A0A1C7MVQ9_9FUNG</name>
<sequence length="325" mass="36768">MQIRVVVGAPNRRVGLATVKMYIAAVVDLYNEQALADPHSHRPHPREDLCDGVTFLLQHYGLLRDESLRVMEFPGLQSILLEIEGIITPCYALVMVLKQGKTNQEGRLEFAACLRNKNVRICAQMMLAFYLFSRWHVHAEPFPEFNENRDWFDIKLTRSRQSSKKVISYDHHLRSIKDAVKAVGLHSKAKTHATRGSGSRMVEMLGANGAAIRRLGCWNNSVLTNNYLTHLPREALRTLAGFTSDAGQFYLVRATIVPSEDLCKKAYPYVDGWLEKLAKGEVTESSTAADGFLQLLAQLRIVFLQGSVVIKKVFPDHFLWNDPLF</sequence>
<dbReference type="GO" id="GO:0003677">
    <property type="term" value="F:DNA binding"/>
    <property type="evidence" value="ECO:0007669"/>
    <property type="project" value="InterPro"/>
</dbReference>
<dbReference type="Proteomes" id="UP000093000">
    <property type="component" value="Unassembled WGS sequence"/>
</dbReference>
<comment type="caution">
    <text evidence="2">The sequence shown here is derived from an EMBL/GenBank/DDBJ whole genome shotgun (WGS) entry which is preliminary data.</text>
</comment>
<dbReference type="InterPro" id="IPR011010">
    <property type="entry name" value="DNA_brk_join_enz"/>
</dbReference>